<dbReference type="SUPFAM" id="SSF55681">
    <property type="entry name" value="Class II aaRS and biotin synthetases"/>
    <property type="match status" value="1"/>
</dbReference>
<comment type="catalytic activity">
    <reaction evidence="10">
        <text>tRNA(Ser) + L-serine + ATP = L-seryl-tRNA(Ser) + AMP + diphosphate + H(+)</text>
        <dbReference type="Rhea" id="RHEA:12292"/>
        <dbReference type="Rhea" id="RHEA-COMP:9669"/>
        <dbReference type="Rhea" id="RHEA-COMP:9703"/>
        <dbReference type="ChEBI" id="CHEBI:15378"/>
        <dbReference type="ChEBI" id="CHEBI:30616"/>
        <dbReference type="ChEBI" id="CHEBI:33019"/>
        <dbReference type="ChEBI" id="CHEBI:33384"/>
        <dbReference type="ChEBI" id="CHEBI:78442"/>
        <dbReference type="ChEBI" id="CHEBI:78533"/>
        <dbReference type="ChEBI" id="CHEBI:456215"/>
        <dbReference type="EC" id="6.1.1.11"/>
    </reaction>
</comment>
<evidence type="ECO:0000256" key="9">
    <source>
        <dbReference type="ARBA" id="ARBA00047929"/>
    </source>
</evidence>
<evidence type="ECO:0000256" key="4">
    <source>
        <dbReference type="ARBA" id="ARBA00022741"/>
    </source>
</evidence>
<dbReference type="FunFam" id="1.10.287.40:FF:000002">
    <property type="entry name" value="Serine--tRNA ligase, cytoplasmic"/>
    <property type="match status" value="1"/>
</dbReference>
<dbReference type="InterPro" id="IPR010978">
    <property type="entry name" value="tRNA-bd_arm"/>
</dbReference>
<organism evidence="11 12">
    <name type="scientific">Dermatophagoides pteronyssinus</name>
    <name type="common">European house dust mite</name>
    <dbReference type="NCBI Taxonomy" id="6956"/>
    <lineage>
        <taxon>Eukaryota</taxon>
        <taxon>Metazoa</taxon>
        <taxon>Ecdysozoa</taxon>
        <taxon>Arthropoda</taxon>
        <taxon>Chelicerata</taxon>
        <taxon>Arachnida</taxon>
        <taxon>Acari</taxon>
        <taxon>Acariformes</taxon>
        <taxon>Sarcoptiformes</taxon>
        <taxon>Astigmata</taxon>
        <taxon>Psoroptidia</taxon>
        <taxon>Analgoidea</taxon>
        <taxon>Pyroglyphidae</taxon>
        <taxon>Dermatophagoidinae</taxon>
        <taxon>Dermatophagoides</taxon>
    </lineage>
</organism>
<keyword evidence="3" id="KW-0436">Ligase</keyword>
<comment type="similarity">
    <text evidence="1">Belongs to the class-II aminoacyl-tRNA synthetase family. Type-1 seryl-tRNA synthetase subfamily.</text>
</comment>
<dbReference type="NCBIfam" id="TIGR00414">
    <property type="entry name" value="serS"/>
    <property type="match status" value="1"/>
</dbReference>
<dbReference type="InParanoid" id="A0A6P6Y3Z6"/>
<dbReference type="Gene3D" id="3.30.930.10">
    <property type="entry name" value="Bira Bifunctional Protein, Domain 2"/>
    <property type="match status" value="1"/>
</dbReference>
<evidence type="ECO:0000256" key="8">
    <source>
        <dbReference type="ARBA" id="ARBA00031113"/>
    </source>
</evidence>
<evidence type="ECO:0000256" key="5">
    <source>
        <dbReference type="ARBA" id="ARBA00022840"/>
    </source>
</evidence>
<evidence type="ECO:0000313" key="11">
    <source>
        <dbReference type="Proteomes" id="UP000515146"/>
    </source>
</evidence>
<dbReference type="PIRSF" id="PIRSF001529">
    <property type="entry name" value="Ser-tRNA-synth_IIa"/>
    <property type="match status" value="1"/>
</dbReference>
<dbReference type="Gene3D" id="1.10.287.40">
    <property type="entry name" value="Serine-tRNA synthetase, tRNA binding domain"/>
    <property type="match status" value="1"/>
</dbReference>
<evidence type="ECO:0000256" key="6">
    <source>
        <dbReference type="ARBA" id="ARBA00022917"/>
    </source>
</evidence>
<evidence type="ECO:0000256" key="10">
    <source>
        <dbReference type="ARBA" id="ARBA00048823"/>
    </source>
</evidence>
<dbReference type="GO" id="GO:0004828">
    <property type="term" value="F:serine-tRNA ligase activity"/>
    <property type="evidence" value="ECO:0007669"/>
    <property type="project" value="UniProtKB-EC"/>
</dbReference>
<evidence type="ECO:0000256" key="7">
    <source>
        <dbReference type="ARBA" id="ARBA00023146"/>
    </source>
</evidence>
<dbReference type="InterPro" id="IPR045864">
    <property type="entry name" value="aa-tRNA-synth_II/BPL/LPL"/>
</dbReference>
<dbReference type="Pfam" id="PF00587">
    <property type="entry name" value="tRNA-synt_2b"/>
    <property type="match status" value="1"/>
</dbReference>
<dbReference type="CTD" id="33518"/>
<dbReference type="OMA" id="GYTPCFR"/>
<dbReference type="FunFam" id="3.30.930.10:FF:000026">
    <property type="entry name" value="Seryl-tRNA synthetase, cytoplasmic"/>
    <property type="match status" value="1"/>
</dbReference>
<dbReference type="FunCoup" id="A0A6P6Y3Z6">
    <property type="interactions" value="1063"/>
</dbReference>
<name>A0A6P6Y3Z6_DERPT</name>
<dbReference type="InterPro" id="IPR002317">
    <property type="entry name" value="Ser-tRNA-ligase_type_1"/>
</dbReference>
<evidence type="ECO:0000256" key="2">
    <source>
        <dbReference type="ARBA" id="ARBA00012840"/>
    </source>
</evidence>
<keyword evidence="5" id="KW-0067">ATP-binding</keyword>
<dbReference type="CDD" id="cd00770">
    <property type="entry name" value="SerRS_core"/>
    <property type="match status" value="1"/>
</dbReference>
<dbReference type="KEGG" id="dpte:113794303"/>
<dbReference type="InterPro" id="IPR002314">
    <property type="entry name" value="aa-tRNA-synt_IIb"/>
</dbReference>
<keyword evidence="6" id="KW-0648">Protein biosynthesis</keyword>
<dbReference type="Pfam" id="PF02403">
    <property type="entry name" value="Seryl_tRNA_N"/>
    <property type="match status" value="1"/>
</dbReference>
<dbReference type="GeneID" id="113794303"/>
<keyword evidence="4" id="KW-0547">Nucleotide-binding</keyword>
<dbReference type="OrthoDB" id="10264585at2759"/>
<dbReference type="GO" id="GO:0006434">
    <property type="term" value="P:seryl-tRNA aminoacylation"/>
    <property type="evidence" value="ECO:0007669"/>
    <property type="project" value="InterPro"/>
</dbReference>
<dbReference type="InterPro" id="IPR006195">
    <property type="entry name" value="aa-tRNA-synth_II"/>
</dbReference>
<evidence type="ECO:0000313" key="12">
    <source>
        <dbReference type="RefSeq" id="XP_027200213.1"/>
    </source>
</evidence>
<accession>A0A6P6Y3Z6</accession>
<dbReference type="RefSeq" id="XP_027200213.1">
    <property type="nucleotide sequence ID" value="XM_027344412.1"/>
</dbReference>
<comment type="catalytic activity">
    <reaction evidence="9">
        <text>tRNA(Sec) + L-serine + ATP = L-seryl-tRNA(Sec) + AMP + diphosphate + H(+)</text>
        <dbReference type="Rhea" id="RHEA:42580"/>
        <dbReference type="Rhea" id="RHEA-COMP:9742"/>
        <dbReference type="Rhea" id="RHEA-COMP:10128"/>
        <dbReference type="ChEBI" id="CHEBI:15378"/>
        <dbReference type="ChEBI" id="CHEBI:30616"/>
        <dbReference type="ChEBI" id="CHEBI:33019"/>
        <dbReference type="ChEBI" id="CHEBI:33384"/>
        <dbReference type="ChEBI" id="CHEBI:78442"/>
        <dbReference type="ChEBI" id="CHEBI:78533"/>
        <dbReference type="ChEBI" id="CHEBI:456215"/>
        <dbReference type="EC" id="6.1.1.11"/>
    </reaction>
</comment>
<keyword evidence="11" id="KW-1185">Reference proteome</keyword>
<evidence type="ECO:0000256" key="3">
    <source>
        <dbReference type="ARBA" id="ARBA00022598"/>
    </source>
</evidence>
<dbReference type="PROSITE" id="PS50862">
    <property type="entry name" value="AA_TRNA_LIGASE_II"/>
    <property type="match status" value="1"/>
</dbReference>
<dbReference type="EC" id="6.1.1.11" evidence="2"/>
<dbReference type="AlphaFoldDB" id="A0A6P6Y3Z6"/>
<dbReference type="InterPro" id="IPR033729">
    <property type="entry name" value="SerRS_core"/>
</dbReference>
<evidence type="ECO:0000256" key="1">
    <source>
        <dbReference type="ARBA" id="ARBA00010728"/>
    </source>
</evidence>
<keyword evidence="7" id="KW-0030">Aminoacyl-tRNA synthetase</keyword>
<dbReference type="InterPro" id="IPR042103">
    <property type="entry name" value="SerRS_1_N_sf"/>
</dbReference>
<dbReference type="PANTHER" id="PTHR11778">
    <property type="entry name" value="SERYL-TRNA SYNTHETASE"/>
    <property type="match status" value="1"/>
</dbReference>
<dbReference type="Proteomes" id="UP000515146">
    <property type="component" value="Unplaced"/>
</dbReference>
<dbReference type="SUPFAM" id="SSF46589">
    <property type="entry name" value="tRNA-binding arm"/>
    <property type="match status" value="2"/>
</dbReference>
<protein>
    <recommendedName>
        <fullName evidence="2">serine--tRNA ligase</fullName>
        <ecNumber evidence="2">6.1.1.11</ecNumber>
    </recommendedName>
    <alternativeName>
        <fullName evidence="8">Seryl-tRNA synthetase</fullName>
    </alternativeName>
</protein>
<dbReference type="GO" id="GO:0005524">
    <property type="term" value="F:ATP binding"/>
    <property type="evidence" value="ECO:0007669"/>
    <property type="project" value="UniProtKB-KW"/>
</dbReference>
<reference evidence="12" key="1">
    <citation type="submission" date="2025-08" db="UniProtKB">
        <authorList>
            <consortium name="RefSeq"/>
        </authorList>
    </citation>
    <scope>IDENTIFICATION</scope>
    <source>
        <strain evidence="12">Airmid</strain>
    </source>
</reference>
<proteinExistence type="inferred from homology"/>
<dbReference type="InterPro" id="IPR015866">
    <property type="entry name" value="Ser-tRNA-synth_1_N"/>
</dbReference>
<gene>
    <name evidence="12" type="primary">LOC113794303</name>
</gene>
<sequence>MVLDLDLFREEKGGDPEKIRTIVRNRFADVGAVDNVILLDKQWRQARFNLDQLNKSKNKISKEYGNKVKQMRQQGIKESNETSTQQPNQQQGDDCTKVFSTEELLGCINEIDANTTLEQLKQLKNQIDDKIVAVNEELNQLEENRNSILREIGNILHPDVPISNNEDENAIIRTYGEFETKQLSHIDLIQKIDGMDCDHGADISGSRGYFLRGVGVFLQQALIQYALNFLYNNDFIPLYTPFWMKKSLMSAVAQLNQFDEELYKVVSSKQNLEDQDEKYLIATSEQPLCAIHRNEWINPQSLPIKYAGYSTCFRQEVGAHGRDTRGIFRVHQFEKVEQFIICAPTKSWEHFHEMISNSEEFYKSLGISYRVVSIVSGALNNAAAMKYDLEAWFPGSKAFRELVSVSNCTDYQSRRLQIRFGQTKKMSGPVELVHMLNGTMCAITRAICVILEQHQTADGINIPEPLQKYMPDKYSKFIPFTQ</sequence>
<dbReference type="PRINTS" id="PR00981">
    <property type="entry name" value="TRNASYNTHSER"/>
</dbReference>